<comment type="subcellular location">
    <subcellularLocation>
        <location evidence="1">Membrane</location>
        <topology evidence="1">Multi-pass membrane protein</topology>
    </subcellularLocation>
</comment>
<keyword evidence="4 6" id="KW-1133">Transmembrane helix</keyword>
<dbReference type="GO" id="GO:0017004">
    <property type="term" value="P:cytochrome complex assembly"/>
    <property type="evidence" value="ECO:0007669"/>
    <property type="project" value="InterPro"/>
</dbReference>
<feature type="transmembrane region" description="Helical" evidence="6">
    <location>
        <begin position="54"/>
        <end position="76"/>
    </location>
</feature>
<name>A0A1G2K5M4_9BACT</name>
<gene>
    <name evidence="8" type="ORF">A2633_03650</name>
</gene>
<dbReference type="AlphaFoldDB" id="A0A1G2K5M4"/>
<dbReference type="InterPro" id="IPR003834">
    <property type="entry name" value="Cyt_c_assmbl_TM_dom"/>
</dbReference>
<feature type="domain" description="Cytochrome C biogenesis protein transmembrane" evidence="7">
    <location>
        <begin position="7"/>
        <end position="225"/>
    </location>
</feature>
<sequence length="251" mass="27250">MELSLTVSAFIAGVLTFLAPCTLPIVPAYLAFISGVSLRDLEKPEKSREMRWKIFLNGFLFVSGFSVVFIVLGTLAGGLGSLLASERVLLSQVGGVFVIIFGMFMLNVVKLPFFLVGWNLKAPSFFMRGKPLNSFLLGSAFGLGWTPCVGPVLGAVLTLAAASATVYRGAFLLFIFTLGLAIPFLLIALAIGSSTEIIRKLSKYLNALSVLGGVLLVFLGILLLTNNLGVWVSYFFRVFKFLHYGRLLDYL</sequence>
<reference evidence="8 9" key="1">
    <citation type="journal article" date="2016" name="Nat. Commun.">
        <title>Thousands of microbial genomes shed light on interconnected biogeochemical processes in an aquifer system.</title>
        <authorList>
            <person name="Anantharaman K."/>
            <person name="Brown C.T."/>
            <person name="Hug L.A."/>
            <person name="Sharon I."/>
            <person name="Castelle C.J."/>
            <person name="Probst A.J."/>
            <person name="Thomas B.C."/>
            <person name="Singh A."/>
            <person name="Wilkins M.J."/>
            <person name="Karaoz U."/>
            <person name="Brodie E.L."/>
            <person name="Williams K.H."/>
            <person name="Hubbard S.S."/>
            <person name="Banfield J.F."/>
        </authorList>
    </citation>
    <scope>NUCLEOTIDE SEQUENCE [LARGE SCALE GENOMIC DNA]</scope>
</reference>
<accession>A0A1G2K5M4</accession>
<dbReference type="InterPro" id="IPR051790">
    <property type="entry name" value="Cytochrome_c-biogenesis_DsbD"/>
</dbReference>
<dbReference type="Proteomes" id="UP000177152">
    <property type="component" value="Unassembled WGS sequence"/>
</dbReference>
<evidence type="ECO:0000259" key="7">
    <source>
        <dbReference type="Pfam" id="PF02683"/>
    </source>
</evidence>
<feature type="transmembrane region" description="Helical" evidence="6">
    <location>
        <begin position="204"/>
        <end position="224"/>
    </location>
</feature>
<evidence type="ECO:0000256" key="5">
    <source>
        <dbReference type="ARBA" id="ARBA00023136"/>
    </source>
</evidence>
<evidence type="ECO:0000256" key="4">
    <source>
        <dbReference type="ARBA" id="ARBA00022989"/>
    </source>
</evidence>
<comment type="similarity">
    <text evidence="2">Belongs to the DsbD family.</text>
</comment>
<evidence type="ECO:0000313" key="9">
    <source>
        <dbReference type="Proteomes" id="UP000177152"/>
    </source>
</evidence>
<dbReference type="PANTHER" id="PTHR31272">
    <property type="entry name" value="CYTOCHROME C-TYPE BIOGENESIS PROTEIN HI_1454-RELATED"/>
    <property type="match status" value="1"/>
</dbReference>
<dbReference type="PANTHER" id="PTHR31272:SF4">
    <property type="entry name" value="CYTOCHROME C-TYPE BIOGENESIS PROTEIN HI_1454-RELATED"/>
    <property type="match status" value="1"/>
</dbReference>
<dbReference type="GO" id="GO:0016020">
    <property type="term" value="C:membrane"/>
    <property type="evidence" value="ECO:0007669"/>
    <property type="project" value="UniProtKB-SubCell"/>
</dbReference>
<feature type="transmembrane region" description="Helical" evidence="6">
    <location>
        <begin position="6"/>
        <end position="33"/>
    </location>
</feature>
<feature type="transmembrane region" description="Helical" evidence="6">
    <location>
        <begin position="170"/>
        <end position="192"/>
    </location>
</feature>
<evidence type="ECO:0000256" key="2">
    <source>
        <dbReference type="ARBA" id="ARBA00006143"/>
    </source>
</evidence>
<evidence type="ECO:0000256" key="3">
    <source>
        <dbReference type="ARBA" id="ARBA00022692"/>
    </source>
</evidence>
<dbReference type="EMBL" id="MHQC01000030">
    <property type="protein sequence ID" value="OGZ94727.1"/>
    <property type="molecule type" value="Genomic_DNA"/>
</dbReference>
<keyword evidence="5 6" id="KW-0472">Membrane</keyword>
<keyword evidence="3 6" id="KW-0812">Transmembrane</keyword>
<evidence type="ECO:0000256" key="1">
    <source>
        <dbReference type="ARBA" id="ARBA00004141"/>
    </source>
</evidence>
<proteinExistence type="inferred from homology"/>
<evidence type="ECO:0000256" key="6">
    <source>
        <dbReference type="SAM" id="Phobius"/>
    </source>
</evidence>
<comment type="caution">
    <text evidence="8">The sequence shown here is derived from an EMBL/GenBank/DDBJ whole genome shotgun (WGS) entry which is preliminary data.</text>
</comment>
<protein>
    <recommendedName>
        <fullName evidence="7">Cytochrome C biogenesis protein transmembrane domain-containing protein</fullName>
    </recommendedName>
</protein>
<evidence type="ECO:0000313" key="8">
    <source>
        <dbReference type="EMBL" id="OGZ94727.1"/>
    </source>
</evidence>
<feature type="transmembrane region" description="Helical" evidence="6">
    <location>
        <begin position="132"/>
        <end position="164"/>
    </location>
</feature>
<feature type="transmembrane region" description="Helical" evidence="6">
    <location>
        <begin position="96"/>
        <end position="120"/>
    </location>
</feature>
<dbReference type="Pfam" id="PF02683">
    <property type="entry name" value="DsbD_TM"/>
    <property type="match status" value="1"/>
</dbReference>
<organism evidence="8 9">
    <name type="scientific">Candidatus Sungbacteria bacterium RIFCSPHIGHO2_01_FULL_47_32</name>
    <dbReference type="NCBI Taxonomy" id="1802264"/>
    <lineage>
        <taxon>Bacteria</taxon>
        <taxon>Candidatus Sungiibacteriota</taxon>
    </lineage>
</organism>